<comment type="caution">
    <text evidence="2">The sequence shown here is derived from an EMBL/GenBank/DDBJ whole genome shotgun (WGS) entry which is preliminary data.</text>
</comment>
<dbReference type="GO" id="GO:0016791">
    <property type="term" value="F:phosphatase activity"/>
    <property type="evidence" value="ECO:0007669"/>
    <property type="project" value="TreeGrafter"/>
</dbReference>
<dbReference type="InterPro" id="IPR050126">
    <property type="entry name" value="Ap4A_hydrolase"/>
</dbReference>
<evidence type="ECO:0000259" key="1">
    <source>
        <dbReference type="Pfam" id="PF00149"/>
    </source>
</evidence>
<dbReference type="GO" id="GO:0008803">
    <property type="term" value="F:bis(5'-nucleosyl)-tetraphosphatase (symmetrical) activity"/>
    <property type="evidence" value="ECO:0007669"/>
    <property type="project" value="TreeGrafter"/>
</dbReference>
<gene>
    <name evidence="2" type="ORF">LCGC14_0112610</name>
</gene>
<dbReference type="AlphaFoldDB" id="A0A0F9V9S8"/>
<dbReference type="InterPro" id="IPR004843">
    <property type="entry name" value="Calcineurin-like_PHP"/>
</dbReference>
<proteinExistence type="predicted"/>
<sequence>MSDWKTLPGAPLTEQVFAIGDVHGQAKALRSALVQIKDTPRNGMPSHLIFTGDIIDRGPQNLDCIEAVRSACELANVDKVTFLPGNHELMLLEAVRQPHWGMNLWAQNGGMAVINEIDPEGKIRLVDDIARTLGVELGSFISLIDAAPDYLRLADVLFVHAGISPHEDMDTFLNQGRDMPSKMSDHWAWIRDEFLYHEGGWDAHGHLVIVHGHTPHNMGQRIDPAIAGQYLDRVDTHHRVCIDAGAAGMDQVALLEFSGDQYRITVTHEVPFNPALEETVTPDECENEIR</sequence>
<dbReference type="InterPro" id="IPR029052">
    <property type="entry name" value="Metallo-depent_PP-like"/>
</dbReference>
<dbReference type="GO" id="GO:0005737">
    <property type="term" value="C:cytoplasm"/>
    <property type="evidence" value="ECO:0007669"/>
    <property type="project" value="TreeGrafter"/>
</dbReference>
<dbReference type="SUPFAM" id="SSF56300">
    <property type="entry name" value="Metallo-dependent phosphatases"/>
    <property type="match status" value="1"/>
</dbReference>
<dbReference type="Pfam" id="PF00149">
    <property type="entry name" value="Metallophos"/>
    <property type="match status" value="1"/>
</dbReference>
<reference evidence="2" key="1">
    <citation type="journal article" date="2015" name="Nature">
        <title>Complex archaea that bridge the gap between prokaryotes and eukaryotes.</title>
        <authorList>
            <person name="Spang A."/>
            <person name="Saw J.H."/>
            <person name="Jorgensen S.L."/>
            <person name="Zaremba-Niedzwiedzka K."/>
            <person name="Martijn J."/>
            <person name="Lind A.E."/>
            <person name="van Eijk R."/>
            <person name="Schleper C."/>
            <person name="Guy L."/>
            <person name="Ettema T.J."/>
        </authorList>
    </citation>
    <scope>NUCLEOTIDE SEQUENCE</scope>
</reference>
<dbReference type="PANTHER" id="PTHR42850">
    <property type="entry name" value="METALLOPHOSPHOESTERASE"/>
    <property type="match status" value="1"/>
</dbReference>
<accession>A0A0F9V9S8</accession>
<dbReference type="EMBL" id="LAZR01000033">
    <property type="protein sequence ID" value="KKO01906.1"/>
    <property type="molecule type" value="Genomic_DNA"/>
</dbReference>
<protein>
    <recommendedName>
        <fullName evidence="1">Calcineurin-like phosphoesterase domain-containing protein</fullName>
    </recommendedName>
</protein>
<organism evidence="2">
    <name type="scientific">marine sediment metagenome</name>
    <dbReference type="NCBI Taxonomy" id="412755"/>
    <lineage>
        <taxon>unclassified sequences</taxon>
        <taxon>metagenomes</taxon>
        <taxon>ecological metagenomes</taxon>
    </lineage>
</organism>
<evidence type="ECO:0000313" key="2">
    <source>
        <dbReference type="EMBL" id="KKO01906.1"/>
    </source>
</evidence>
<dbReference type="Gene3D" id="3.60.21.10">
    <property type="match status" value="1"/>
</dbReference>
<dbReference type="GO" id="GO:0110154">
    <property type="term" value="P:RNA decapping"/>
    <property type="evidence" value="ECO:0007669"/>
    <property type="project" value="TreeGrafter"/>
</dbReference>
<name>A0A0F9V9S8_9ZZZZ</name>
<feature type="domain" description="Calcineurin-like phosphoesterase" evidence="1">
    <location>
        <begin position="16"/>
        <end position="219"/>
    </location>
</feature>
<dbReference type="PANTHER" id="PTHR42850:SF4">
    <property type="entry name" value="ZINC-DEPENDENT ENDOPOLYPHOSPHATASE"/>
    <property type="match status" value="1"/>
</dbReference>